<comment type="caution">
    <text evidence="3">The sequence shown here is derived from an EMBL/GenBank/DDBJ whole genome shotgun (WGS) entry which is preliminary data.</text>
</comment>
<evidence type="ECO:0000313" key="4">
    <source>
        <dbReference type="Proteomes" id="UP000751190"/>
    </source>
</evidence>
<feature type="signal peptide" evidence="2">
    <location>
        <begin position="1"/>
        <end position="17"/>
    </location>
</feature>
<evidence type="ECO:0008006" key="5">
    <source>
        <dbReference type="Google" id="ProtNLM"/>
    </source>
</evidence>
<accession>A0A8J6C298</accession>
<dbReference type="Gene3D" id="3.40.50.2000">
    <property type="entry name" value="Glycogen Phosphorylase B"/>
    <property type="match status" value="1"/>
</dbReference>
<dbReference type="Gene3D" id="3.40.50.300">
    <property type="entry name" value="P-loop containing nucleotide triphosphate hydrolases"/>
    <property type="match status" value="1"/>
</dbReference>
<dbReference type="EMBL" id="JAGTXO010000039">
    <property type="protein sequence ID" value="KAG8459577.1"/>
    <property type="molecule type" value="Genomic_DNA"/>
</dbReference>
<dbReference type="OrthoDB" id="193688at2759"/>
<feature type="region of interest" description="Disordered" evidence="1">
    <location>
        <begin position="375"/>
        <end position="400"/>
    </location>
</feature>
<sequence length="1312" mass="138036">MLALLAWLAWTAVLCVGMAWYVQRGRLAWPAQRLRDESALASALDAARKGGAFAADGTPRWALVSGGHAAKRAYVFVGGLQRSGTTLVEAWLAYASDVNVSFLSAKHLSPDRYEALAPWALHNFSRAYFESVIASGGLEGKFVQDVYAYRNLFHEMGVRGEAAIDALALGAADVPRAEADRTAARARLLAQWQVYWVPAHVVNVAAAESEGSGAAGEWVDEPVGERGDEARLAAPRAPHYHIEKSPENVLIAPFLCALLAPLPSRLVVAARHPLVWALATGKWVRDDFVHMRDVAERIRAWLAVMEHAQRHALAPGALPSAVAVSVESFAAIPAMQRELLASTLGLDAAAACVRTHAPGAKALAGRALLPNASRAPAGASTVRKRTPASAPLPTALGPAPRPPSACAPLPSFIAHSYRYAACWLHGATREPSRSRDRPLQCVLSVDSVVASSRARRRQAELAALAAELEPRVRAFGFTFKPFLATRAGIYWQPLAAIDAHGPWADALVGVHADAWRWLPPGWLRPPRRPSLPSADSGSFGGGSHIALREASGSHRSDGTARVGRVTRGASHAERSARGAHVLVLYALPVSKFSASTAHSGMNQRFLQVIDALRALGCALHLVAFHSSASASVPAGSGDAPADGRSGRGDVAASAAAALALLPSQLHPPAVVWYAGTFEEQISAALIAARGRVSRALIFCTHITQNLNQQAVRDDARDAADARFNANAAYPRVRLQTHRASDEPPPLALPPERALHWARAALPRARVAVITDDVHHERVRTVLRSRATVDLPKLTRWLRRREGALYAGADVVYAVSSEDAARIGAGFGGATGDAPVGATYGVGGDLARVHIGEPLGAEAALVPSRTTRALARGGPNARTALRSLVDVCGLEPRCVGVRLSGACARLRTSMHTGAALALLPVLGQLDESSRLVLAKRNASARVPPIGRASETNASWTERFTLARAVRAVPYASDAEARAAELAHAAGSAPAPDGDGAARVRISSAHAALDQCAHDEACSGVSFDASVDSLALGAGNGSGSRRRGGICKVAILHAPTPPPASGRLPWSRDVRSITIARAGAVHARWLPFVLDERTASAADAVVAHGAAWVAGARSGLFYVGQPHPLAIAAVGWLCSHVLPLLEQLGVQTGGRAHLRIAGARWKSKGLTRSRGLAHAVARGYVTLLGEMSDDELDAEFARARVFAAPLVNATGIATKNVHALARGLPTVSGTDGARGLGFASREHAARAMLLSDDPAEFARHCAALIEDDARWAAFAAAGAAHVRAALSADRLSATLGEFVRGEAGVDDVLELHVH</sequence>
<keyword evidence="4" id="KW-1185">Reference proteome</keyword>
<name>A0A8J6C298_DIALT</name>
<feature type="chain" id="PRO_5035156975" description="Digalactosyldiacylglycerol synthase" evidence="2">
    <location>
        <begin position="18"/>
        <end position="1312"/>
    </location>
</feature>
<gene>
    <name evidence="3" type="ORF">KFE25_000933</name>
</gene>
<evidence type="ECO:0000256" key="2">
    <source>
        <dbReference type="SAM" id="SignalP"/>
    </source>
</evidence>
<dbReference type="SUPFAM" id="SSF53756">
    <property type="entry name" value="UDP-Glycosyltransferase/glycogen phosphorylase"/>
    <property type="match status" value="1"/>
</dbReference>
<dbReference type="InterPro" id="IPR027417">
    <property type="entry name" value="P-loop_NTPase"/>
</dbReference>
<organism evidence="3 4">
    <name type="scientific">Diacronema lutheri</name>
    <name type="common">Unicellular marine alga</name>
    <name type="synonym">Monochrysis lutheri</name>
    <dbReference type="NCBI Taxonomy" id="2081491"/>
    <lineage>
        <taxon>Eukaryota</taxon>
        <taxon>Haptista</taxon>
        <taxon>Haptophyta</taxon>
        <taxon>Pavlovophyceae</taxon>
        <taxon>Pavlovales</taxon>
        <taxon>Pavlovaceae</taxon>
        <taxon>Diacronema</taxon>
    </lineage>
</organism>
<feature type="region of interest" description="Disordered" evidence="1">
    <location>
        <begin position="548"/>
        <end position="572"/>
    </location>
</feature>
<dbReference type="Proteomes" id="UP000751190">
    <property type="component" value="Unassembled WGS sequence"/>
</dbReference>
<evidence type="ECO:0000256" key="1">
    <source>
        <dbReference type="SAM" id="MobiDB-lite"/>
    </source>
</evidence>
<dbReference type="SUPFAM" id="SSF52540">
    <property type="entry name" value="P-loop containing nucleoside triphosphate hydrolases"/>
    <property type="match status" value="1"/>
</dbReference>
<keyword evidence="2" id="KW-0732">Signal</keyword>
<protein>
    <recommendedName>
        <fullName evidence="5">Digalactosyldiacylglycerol synthase</fullName>
    </recommendedName>
</protein>
<evidence type="ECO:0000313" key="3">
    <source>
        <dbReference type="EMBL" id="KAG8459577.1"/>
    </source>
</evidence>
<reference evidence="3" key="1">
    <citation type="submission" date="2021-05" db="EMBL/GenBank/DDBJ databases">
        <title>The genome of the haptophyte Pavlova lutheri (Diacronema luteri, Pavlovales) - a model for lipid biosynthesis in eukaryotic algae.</title>
        <authorList>
            <person name="Hulatt C.J."/>
            <person name="Posewitz M.C."/>
        </authorList>
    </citation>
    <scope>NUCLEOTIDE SEQUENCE</scope>
    <source>
        <strain evidence="3">NIVA-4/92</strain>
    </source>
</reference>
<proteinExistence type="predicted"/>